<gene>
    <name evidence="2" type="ORF">JKJ07_33740</name>
</gene>
<proteinExistence type="predicted"/>
<feature type="transmembrane region" description="Helical" evidence="1">
    <location>
        <begin position="221"/>
        <end position="244"/>
    </location>
</feature>
<comment type="caution">
    <text evidence="2">The sequence shown here is derived from an EMBL/GenBank/DDBJ whole genome shotgun (WGS) entry which is preliminary data.</text>
</comment>
<keyword evidence="1" id="KW-0472">Membrane</keyword>
<name>A0ABS1VXT9_9ACTN</name>
<dbReference type="RefSeq" id="WP_202995946.1">
    <property type="nucleotide sequence ID" value="NZ_JAENHO010000010.1"/>
</dbReference>
<reference evidence="2 3" key="1">
    <citation type="submission" date="2021-01" db="EMBL/GenBank/DDBJ databases">
        <title>Actinoplanes sp. nov. LDG1-01 isolated from lichen.</title>
        <authorList>
            <person name="Saeng-In P."/>
            <person name="Phongsopitanun W."/>
            <person name="Kanchanasin P."/>
            <person name="Yuki M."/>
            <person name="Kudo T."/>
            <person name="Ohkuma M."/>
            <person name="Tanasupawat S."/>
        </authorList>
    </citation>
    <scope>NUCLEOTIDE SEQUENCE [LARGE SCALE GENOMIC DNA]</scope>
    <source>
        <strain evidence="2 3">LDG1-01</strain>
    </source>
</reference>
<evidence type="ECO:0000313" key="2">
    <source>
        <dbReference type="EMBL" id="MBL7259290.1"/>
    </source>
</evidence>
<evidence type="ECO:0000256" key="1">
    <source>
        <dbReference type="SAM" id="Phobius"/>
    </source>
</evidence>
<feature type="transmembrane region" description="Helical" evidence="1">
    <location>
        <begin position="193"/>
        <end position="212"/>
    </location>
</feature>
<keyword evidence="1" id="KW-1133">Transmembrane helix</keyword>
<dbReference type="EMBL" id="JAENHO010000010">
    <property type="protein sequence ID" value="MBL7259290.1"/>
    <property type="molecule type" value="Genomic_DNA"/>
</dbReference>
<feature type="transmembrane region" description="Helical" evidence="1">
    <location>
        <begin position="124"/>
        <end position="141"/>
    </location>
</feature>
<sequence length="300" mass="31630">MITRVMAGAVAWAGAALWAYGMAVLQPLCEPGSVFWELAENNSYWARDVRWSAILAVTAALWAVTRSGTAVATGMVWLCADLALDRMDPGGAIRTAVTVTAGLILTGVIALFGRPPGRRRGLTWVALACVFAASFVARLESPSDTEPQLGPSRVAALALLMAAAAFCLTVAGYRWWATAVVVVLPASALVPGAPLWLSFALLVPAATVIVVWRRPWAGPRALAATVVALPITIVAVLLLLLQAARPFTALAGNEPIGGADSDPSLVLNAVALALLWFAVVRYFSTHQQFRRTHGGEPAQQ</sequence>
<protein>
    <recommendedName>
        <fullName evidence="4">Integral membrane protein</fullName>
    </recommendedName>
</protein>
<dbReference type="Proteomes" id="UP000598996">
    <property type="component" value="Unassembled WGS sequence"/>
</dbReference>
<keyword evidence="3" id="KW-1185">Reference proteome</keyword>
<feature type="transmembrane region" description="Helical" evidence="1">
    <location>
        <begin position="92"/>
        <end position="112"/>
    </location>
</feature>
<feature type="transmembrane region" description="Helical" evidence="1">
    <location>
        <begin position="51"/>
        <end position="80"/>
    </location>
</feature>
<organism evidence="2 3">
    <name type="scientific">Paractinoplanes lichenicola</name>
    <dbReference type="NCBI Taxonomy" id="2802976"/>
    <lineage>
        <taxon>Bacteria</taxon>
        <taxon>Bacillati</taxon>
        <taxon>Actinomycetota</taxon>
        <taxon>Actinomycetes</taxon>
        <taxon>Micromonosporales</taxon>
        <taxon>Micromonosporaceae</taxon>
        <taxon>Paractinoplanes</taxon>
    </lineage>
</organism>
<evidence type="ECO:0000313" key="3">
    <source>
        <dbReference type="Proteomes" id="UP000598996"/>
    </source>
</evidence>
<feature type="transmembrane region" description="Helical" evidence="1">
    <location>
        <begin position="264"/>
        <end position="283"/>
    </location>
</feature>
<feature type="transmembrane region" description="Helical" evidence="1">
    <location>
        <begin position="153"/>
        <end position="173"/>
    </location>
</feature>
<evidence type="ECO:0008006" key="4">
    <source>
        <dbReference type="Google" id="ProtNLM"/>
    </source>
</evidence>
<keyword evidence="1" id="KW-0812">Transmembrane</keyword>
<accession>A0ABS1VXT9</accession>